<dbReference type="AlphaFoldDB" id="A0AAD4R380"/>
<sequence>MLLQLYVIILVKTQTPQAMKSYSWFLVQYTIWDMLFTATLGFVLGPDFAAQEIAGAFVIGIARYFGKNAGNIALAFMTFCISAMLTTLAECLIYRMMIVRSNTDALQTFLKPSTLVIVSIVTLTTAGSNALTSYFLAMKPEDYPNLISYGKKISEYPLIWEKLQDDTSVAIVFDTYSTLNQMYFMSTAVLFFLYEVISFAIAWSILYTLRQNSQYFSVKTYKMHRQLTLLLIGQLLTPIMCIVLPMSILLVSVLFNFRIAGWNNDVIMLTQALYASVNSLMTILFVTPYRKYTFAKIICWSNKPSRIQPADHVPVSNISSIVTIARLNQMFTSHPITEPIRGLSLRD</sequence>
<organism evidence="2 3">
    <name type="scientific">Ditylenchus destructor</name>
    <dbReference type="NCBI Taxonomy" id="166010"/>
    <lineage>
        <taxon>Eukaryota</taxon>
        <taxon>Metazoa</taxon>
        <taxon>Ecdysozoa</taxon>
        <taxon>Nematoda</taxon>
        <taxon>Chromadorea</taxon>
        <taxon>Rhabditida</taxon>
        <taxon>Tylenchina</taxon>
        <taxon>Tylenchomorpha</taxon>
        <taxon>Sphaerularioidea</taxon>
        <taxon>Anguinidae</taxon>
        <taxon>Anguininae</taxon>
        <taxon>Ditylenchus</taxon>
    </lineage>
</organism>
<feature type="transmembrane region" description="Helical" evidence="1">
    <location>
        <begin position="227"/>
        <end position="254"/>
    </location>
</feature>
<dbReference type="InterPro" id="IPR050920">
    <property type="entry name" value="Nematode_rcpt-like_delta"/>
</dbReference>
<feature type="transmembrane region" description="Helical" evidence="1">
    <location>
        <begin position="22"/>
        <end position="43"/>
    </location>
</feature>
<reference evidence="2" key="1">
    <citation type="submission" date="2022-01" db="EMBL/GenBank/DDBJ databases">
        <title>Genome Sequence Resource for Two Populations of Ditylenchus destructor, the Migratory Endoparasitic Phytonematode.</title>
        <authorList>
            <person name="Zhang H."/>
            <person name="Lin R."/>
            <person name="Xie B."/>
        </authorList>
    </citation>
    <scope>NUCLEOTIDE SEQUENCE</scope>
    <source>
        <strain evidence="2">BazhouSP</strain>
    </source>
</reference>
<feature type="transmembrane region" description="Helical" evidence="1">
    <location>
        <begin position="115"/>
        <end position="136"/>
    </location>
</feature>
<keyword evidence="1" id="KW-1133">Transmembrane helix</keyword>
<dbReference type="PANTHER" id="PTHR22945">
    <property type="entry name" value="SERPENTINE RECEPTOR, CLASS D DELTA"/>
    <property type="match status" value="1"/>
</dbReference>
<name>A0AAD4R380_9BILA</name>
<evidence type="ECO:0000256" key="1">
    <source>
        <dbReference type="SAM" id="Phobius"/>
    </source>
</evidence>
<gene>
    <name evidence="2" type="ORF">DdX_13003</name>
</gene>
<dbReference type="PANTHER" id="PTHR22945:SF40">
    <property type="entry name" value="SERPENTINE RECEPTOR, CLASS D (DELTA)-RELATED"/>
    <property type="match status" value="1"/>
</dbReference>
<evidence type="ECO:0000313" key="2">
    <source>
        <dbReference type="EMBL" id="KAI1706542.1"/>
    </source>
</evidence>
<keyword evidence="3" id="KW-1185">Reference proteome</keyword>
<proteinExistence type="predicted"/>
<dbReference type="SUPFAM" id="SSF81321">
    <property type="entry name" value="Family A G protein-coupled receptor-like"/>
    <property type="match status" value="1"/>
</dbReference>
<evidence type="ECO:0000313" key="3">
    <source>
        <dbReference type="Proteomes" id="UP001201812"/>
    </source>
</evidence>
<keyword evidence="1" id="KW-0472">Membrane</keyword>
<dbReference type="EMBL" id="JAKKPZ010000047">
    <property type="protein sequence ID" value="KAI1706542.1"/>
    <property type="molecule type" value="Genomic_DNA"/>
</dbReference>
<protein>
    <submittedName>
        <fullName evidence="2">Serpentine type 7TM GPCR chemoreceptor str domain-containing protein</fullName>
    </submittedName>
</protein>
<dbReference type="Proteomes" id="UP001201812">
    <property type="component" value="Unassembled WGS sequence"/>
</dbReference>
<accession>A0AAD4R380</accession>
<feature type="transmembrane region" description="Helical" evidence="1">
    <location>
        <begin position="183"/>
        <end position="206"/>
    </location>
</feature>
<feature type="transmembrane region" description="Helical" evidence="1">
    <location>
        <begin position="72"/>
        <end position="94"/>
    </location>
</feature>
<dbReference type="InterPro" id="IPR019428">
    <property type="entry name" value="7TM_GPCR_serpentine_rcpt_Str"/>
</dbReference>
<comment type="caution">
    <text evidence="2">The sequence shown here is derived from an EMBL/GenBank/DDBJ whole genome shotgun (WGS) entry which is preliminary data.</text>
</comment>
<feature type="transmembrane region" description="Helical" evidence="1">
    <location>
        <begin position="266"/>
        <end position="286"/>
    </location>
</feature>
<dbReference type="Pfam" id="PF10326">
    <property type="entry name" value="7TM_GPCR_Str"/>
    <property type="match status" value="1"/>
</dbReference>
<keyword evidence="1" id="KW-0812">Transmembrane</keyword>